<dbReference type="STRING" id="67356.AQJ84_19980"/>
<name>A0A0L8KYS6_9ACTN</name>
<dbReference type="PATRIC" id="fig|67356.5.peg.6984"/>
<evidence type="ECO:0000313" key="2">
    <source>
        <dbReference type="Proteomes" id="UP000037251"/>
    </source>
</evidence>
<keyword evidence="2" id="KW-1185">Reference proteome</keyword>
<comment type="caution">
    <text evidence="1">The sequence shown here is derived from an EMBL/GenBank/DDBJ whole genome shotgun (WGS) entry which is preliminary data.</text>
</comment>
<reference evidence="2" key="1">
    <citation type="submission" date="2015-07" db="EMBL/GenBank/DDBJ databases">
        <authorList>
            <person name="Ju K.-S."/>
            <person name="Doroghazi J.R."/>
            <person name="Metcalf W.W."/>
        </authorList>
    </citation>
    <scope>NUCLEOTIDE SEQUENCE [LARGE SCALE GENOMIC DNA]</scope>
    <source>
        <strain evidence="2">NRRL 2290</strain>
    </source>
</reference>
<dbReference type="eggNOG" id="ENOG5033NTQ">
    <property type="taxonomic scope" value="Bacteria"/>
</dbReference>
<accession>A0A0L8KYS6</accession>
<dbReference type="EMBL" id="LGUS01000203">
    <property type="protein sequence ID" value="KOG31000.1"/>
    <property type="molecule type" value="Genomic_DNA"/>
</dbReference>
<dbReference type="InterPro" id="IPR053801">
    <property type="entry name" value="DUF6959"/>
</dbReference>
<dbReference type="OrthoDB" id="281433at2"/>
<evidence type="ECO:0000313" key="1">
    <source>
        <dbReference type="EMBL" id="KOG31000.1"/>
    </source>
</evidence>
<dbReference type="Proteomes" id="UP000037251">
    <property type="component" value="Unassembled WGS sequence"/>
</dbReference>
<dbReference type="Pfam" id="PF22281">
    <property type="entry name" value="DUF6959"/>
    <property type="match status" value="1"/>
</dbReference>
<sequence length="88" mass="9485">MERIEAELFTDGGNDAVVRLPGRRFPGILVQGDSLHILRSDVAEVAEACERGALDEARDSAGLLLANLDALLARYEAALGEHGIPRPY</sequence>
<gene>
    <name evidence="1" type="ORF">ADK37_32625</name>
</gene>
<proteinExistence type="predicted"/>
<dbReference type="AlphaFoldDB" id="A0A0L8KYS6"/>
<organism evidence="1 2">
    <name type="scientific">Streptomyces resistomycificus</name>
    <dbReference type="NCBI Taxonomy" id="67356"/>
    <lineage>
        <taxon>Bacteria</taxon>
        <taxon>Bacillati</taxon>
        <taxon>Actinomycetota</taxon>
        <taxon>Actinomycetes</taxon>
        <taxon>Kitasatosporales</taxon>
        <taxon>Streptomycetaceae</taxon>
        <taxon>Streptomyces</taxon>
        <taxon>Streptomyces aurantiacus group</taxon>
    </lineage>
</organism>
<protein>
    <submittedName>
        <fullName evidence="1">Uncharacterized protein</fullName>
    </submittedName>
</protein>
<dbReference type="RefSeq" id="WP_030039036.1">
    <property type="nucleotide sequence ID" value="NZ_KL575591.1"/>
</dbReference>